<accession>A0AAV1SHG9</accession>
<evidence type="ECO:0000313" key="2">
    <source>
        <dbReference type="EMBL" id="CAK7350889.1"/>
    </source>
</evidence>
<proteinExistence type="predicted"/>
<dbReference type="PANTHER" id="PTHR31111:SF138">
    <property type="entry name" value="F-BOX ASSOCIATED DOMAIN-CONTAINING PROTEIN"/>
    <property type="match status" value="1"/>
</dbReference>
<dbReference type="Proteomes" id="UP001314170">
    <property type="component" value="Unassembled WGS sequence"/>
</dbReference>
<reference evidence="2 3" key="1">
    <citation type="submission" date="2024-01" db="EMBL/GenBank/DDBJ databases">
        <authorList>
            <person name="Waweru B."/>
        </authorList>
    </citation>
    <scope>NUCLEOTIDE SEQUENCE [LARGE SCALE GENOMIC DNA]</scope>
</reference>
<name>A0AAV1SHG9_9ROSI</name>
<keyword evidence="3" id="KW-1185">Reference proteome</keyword>
<organism evidence="2 3">
    <name type="scientific">Dovyalis caffra</name>
    <dbReference type="NCBI Taxonomy" id="77055"/>
    <lineage>
        <taxon>Eukaryota</taxon>
        <taxon>Viridiplantae</taxon>
        <taxon>Streptophyta</taxon>
        <taxon>Embryophyta</taxon>
        <taxon>Tracheophyta</taxon>
        <taxon>Spermatophyta</taxon>
        <taxon>Magnoliopsida</taxon>
        <taxon>eudicotyledons</taxon>
        <taxon>Gunneridae</taxon>
        <taxon>Pentapetalae</taxon>
        <taxon>rosids</taxon>
        <taxon>fabids</taxon>
        <taxon>Malpighiales</taxon>
        <taxon>Salicaceae</taxon>
        <taxon>Flacourtieae</taxon>
        <taxon>Dovyalis</taxon>
    </lineage>
</organism>
<dbReference type="InterPro" id="IPR036047">
    <property type="entry name" value="F-box-like_dom_sf"/>
</dbReference>
<dbReference type="InterPro" id="IPR001810">
    <property type="entry name" value="F-box_dom"/>
</dbReference>
<sequence length="300" mass="34741">MHGLAEDALEVFSLWPRFLTQLNPLLQGDETINILQAATEKKDEGKEGETFFHVVQASIPQEIIIEILSWLPVKSLLTRKCVCKQWHALIQDRYFIEKHMSRSTLHISYCLFRIIYLRGNHKLIHGRDGLSLERNYRTQNYCIRNRATYQRLDLPDPCEGSLSLTLSYIPSTSDYKLVSISLNYERWEVRTVGKDKSWRPFLSNLQGCNMKSQRATVVSAGLAVHCMRITEVCSKSAAEVVSFDLESETFTSIVLPHELFSDWKKVQALDWNGFLSFAEISQENLNVMVLEDYKKLKWDK</sequence>
<dbReference type="InterPro" id="IPR013187">
    <property type="entry name" value="F-box-assoc_dom_typ3"/>
</dbReference>
<evidence type="ECO:0000313" key="3">
    <source>
        <dbReference type="Proteomes" id="UP001314170"/>
    </source>
</evidence>
<feature type="domain" description="F-box" evidence="1">
    <location>
        <begin position="53"/>
        <end position="99"/>
    </location>
</feature>
<comment type="caution">
    <text evidence="2">The sequence shown here is derived from an EMBL/GenBank/DDBJ whole genome shotgun (WGS) entry which is preliminary data.</text>
</comment>
<dbReference type="Pfam" id="PF12937">
    <property type="entry name" value="F-box-like"/>
    <property type="match status" value="1"/>
</dbReference>
<protein>
    <recommendedName>
        <fullName evidence="1">F-box domain-containing protein</fullName>
    </recommendedName>
</protein>
<dbReference type="EMBL" id="CAWUPB010001184">
    <property type="protein sequence ID" value="CAK7350889.1"/>
    <property type="molecule type" value="Genomic_DNA"/>
</dbReference>
<dbReference type="PROSITE" id="PS50181">
    <property type="entry name" value="FBOX"/>
    <property type="match status" value="1"/>
</dbReference>
<dbReference type="SUPFAM" id="SSF81383">
    <property type="entry name" value="F-box domain"/>
    <property type="match status" value="1"/>
</dbReference>
<dbReference type="Gene3D" id="1.20.1280.50">
    <property type="match status" value="1"/>
</dbReference>
<evidence type="ECO:0000259" key="1">
    <source>
        <dbReference type="PROSITE" id="PS50181"/>
    </source>
</evidence>
<dbReference type="AlphaFoldDB" id="A0AAV1SHG9"/>
<dbReference type="PANTHER" id="PTHR31111">
    <property type="entry name" value="BNAA05G37150D PROTEIN-RELATED"/>
    <property type="match status" value="1"/>
</dbReference>
<dbReference type="SMART" id="SM00256">
    <property type="entry name" value="FBOX"/>
    <property type="match status" value="1"/>
</dbReference>
<dbReference type="CDD" id="cd22157">
    <property type="entry name" value="F-box_AtFBW1-like"/>
    <property type="match status" value="1"/>
</dbReference>
<dbReference type="Pfam" id="PF08268">
    <property type="entry name" value="FBA_3"/>
    <property type="match status" value="1"/>
</dbReference>
<gene>
    <name evidence="2" type="ORF">DCAF_LOCUS23578</name>
</gene>